<dbReference type="RefSeq" id="WP_052425894.1">
    <property type="nucleotide sequence ID" value="NZ_AXCY01000009.1"/>
</dbReference>
<evidence type="ECO:0000256" key="13">
    <source>
        <dbReference type="ARBA" id="ARBA00049902"/>
    </source>
</evidence>
<evidence type="ECO:0000256" key="8">
    <source>
        <dbReference type="ARBA" id="ARBA00022960"/>
    </source>
</evidence>
<keyword evidence="5" id="KW-0328">Glycosyltransferase</keyword>
<evidence type="ECO:0000313" key="17">
    <source>
        <dbReference type="Proteomes" id="UP000029839"/>
    </source>
</evidence>
<comment type="similarity">
    <text evidence="1">In the C-terminal section; belongs to the transpeptidase family.</text>
</comment>
<evidence type="ECO:0000256" key="12">
    <source>
        <dbReference type="ARBA" id="ARBA00034000"/>
    </source>
</evidence>
<dbReference type="SUPFAM" id="SSF56601">
    <property type="entry name" value="beta-lactamase/transpeptidase-like"/>
    <property type="match status" value="1"/>
</dbReference>
<evidence type="ECO:0000256" key="9">
    <source>
        <dbReference type="ARBA" id="ARBA00022984"/>
    </source>
</evidence>
<dbReference type="SMART" id="SM00740">
    <property type="entry name" value="PASTA"/>
    <property type="match status" value="1"/>
</dbReference>
<dbReference type="GO" id="GO:0030288">
    <property type="term" value="C:outer membrane-bounded periplasmic space"/>
    <property type="evidence" value="ECO:0007669"/>
    <property type="project" value="TreeGrafter"/>
</dbReference>
<comment type="catalytic activity">
    <reaction evidence="12">
        <text>Preferential cleavage: (Ac)2-L-Lys-D-Ala-|-D-Ala. Also transpeptidation of peptidyl-alanyl moieties that are N-acyl substituents of D-alanine.</text>
        <dbReference type="EC" id="3.4.16.4"/>
    </reaction>
</comment>
<keyword evidence="8" id="KW-0133">Cell shape</keyword>
<dbReference type="InterPro" id="IPR036950">
    <property type="entry name" value="PBP_transglycosylase"/>
</dbReference>
<evidence type="ECO:0000259" key="15">
    <source>
        <dbReference type="PROSITE" id="PS51178"/>
    </source>
</evidence>
<dbReference type="Proteomes" id="UP000029839">
    <property type="component" value="Unassembled WGS sequence"/>
</dbReference>
<keyword evidence="17" id="KW-1185">Reference proteome</keyword>
<evidence type="ECO:0000256" key="3">
    <source>
        <dbReference type="ARBA" id="ARBA00022645"/>
    </source>
</evidence>
<name>A0A0A0BY11_9CELL</name>
<dbReference type="PROSITE" id="PS51178">
    <property type="entry name" value="PASTA"/>
    <property type="match status" value="1"/>
</dbReference>
<dbReference type="GO" id="GO:0006508">
    <property type="term" value="P:proteolysis"/>
    <property type="evidence" value="ECO:0007669"/>
    <property type="project" value="UniProtKB-KW"/>
</dbReference>
<dbReference type="GO" id="GO:0009252">
    <property type="term" value="P:peptidoglycan biosynthetic process"/>
    <property type="evidence" value="ECO:0007669"/>
    <property type="project" value="UniProtKB-KW"/>
</dbReference>
<dbReference type="SUPFAM" id="SSF53955">
    <property type="entry name" value="Lysozyme-like"/>
    <property type="match status" value="1"/>
</dbReference>
<dbReference type="OrthoDB" id="9766909at2"/>
<evidence type="ECO:0000256" key="6">
    <source>
        <dbReference type="ARBA" id="ARBA00022679"/>
    </source>
</evidence>
<comment type="caution">
    <text evidence="16">The sequence shown here is derived from an EMBL/GenBank/DDBJ whole genome shotgun (WGS) entry which is preliminary data.</text>
</comment>
<dbReference type="FunFam" id="1.10.3810.10:FF:000001">
    <property type="entry name" value="Penicillin-binding protein 1A"/>
    <property type="match status" value="1"/>
</dbReference>
<evidence type="ECO:0000256" key="14">
    <source>
        <dbReference type="SAM" id="MobiDB-lite"/>
    </source>
</evidence>
<feature type="region of interest" description="Disordered" evidence="14">
    <location>
        <begin position="615"/>
        <end position="635"/>
    </location>
</feature>
<dbReference type="InterPro" id="IPR012338">
    <property type="entry name" value="Beta-lactam/transpept-like"/>
</dbReference>
<keyword evidence="9" id="KW-0573">Peptidoglycan synthesis</keyword>
<feature type="domain" description="PASTA" evidence="15">
    <location>
        <begin position="712"/>
        <end position="778"/>
    </location>
</feature>
<dbReference type="Gene3D" id="3.30.10.20">
    <property type="match status" value="1"/>
</dbReference>
<keyword evidence="4" id="KW-0645">Protease</keyword>
<dbReference type="Pfam" id="PF03793">
    <property type="entry name" value="PASTA"/>
    <property type="match status" value="1"/>
</dbReference>
<comment type="catalytic activity">
    <reaction evidence="13">
        <text>[GlcNAc-(1-&gt;4)-Mur2Ac(oyl-L-Ala-gamma-D-Glu-L-Lys-D-Ala-D-Ala)](n)-di-trans,octa-cis-undecaprenyl diphosphate + beta-D-GlcNAc-(1-&gt;4)-Mur2Ac(oyl-L-Ala-gamma-D-Glu-L-Lys-D-Ala-D-Ala)-di-trans,octa-cis-undecaprenyl diphosphate = [GlcNAc-(1-&gt;4)-Mur2Ac(oyl-L-Ala-gamma-D-Glu-L-Lys-D-Ala-D-Ala)](n+1)-di-trans,octa-cis-undecaprenyl diphosphate + di-trans,octa-cis-undecaprenyl diphosphate + H(+)</text>
        <dbReference type="Rhea" id="RHEA:23708"/>
        <dbReference type="Rhea" id="RHEA-COMP:9602"/>
        <dbReference type="Rhea" id="RHEA-COMP:9603"/>
        <dbReference type="ChEBI" id="CHEBI:15378"/>
        <dbReference type="ChEBI" id="CHEBI:58405"/>
        <dbReference type="ChEBI" id="CHEBI:60033"/>
        <dbReference type="ChEBI" id="CHEBI:78435"/>
        <dbReference type="EC" id="2.4.99.28"/>
    </reaction>
</comment>
<dbReference type="Pfam" id="PF00905">
    <property type="entry name" value="Transpeptidase"/>
    <property type="match status" value="1"/>
</dbReference>
<keyword evidence="6 16" id="KW-0808">Transferase</keyword>
<dbReference type="InterPro" id="IPR001460">
    <property type="entry name" value="PCN-bd_Tpept"/>
</dbReference>
<dbReference type="CDD" id="cd06577">
    <property type="entry name" value="PASTA_pknB"/>
    <property type="match status" value="1"/>
</dbReference>
<dbReference type="GO" id="GO:0008658">
    <property type="term" value="F:penicillin binding"/>
    <property type="evidence" value="ECO:0007669"/>
    <property type="project" value="InterPro"/>
</dbReference>
<dbReference type="GO" id="GO:0008955">
    <property type="term" value="F:peptidoglycan glycosyltransferase activity"/>
    <property type="evidence" value="ECO:0007669"/>
    <property type="project" value="UniProtKB-EC"/>
</dbReference>
<dbReference type="GO" id="GO:0071555">
    <property type="term" value="P:cell wall organization"/>
    <property type="evidence" value="ECO:0007669"/>
    <property type="project" value="UniProtKB-KW"/>
</dbReference>
<reference evidence="16 17" key="1">
    <citation type="submission" date="2013-08" db="EMBL/GenBank/DDBJ databases">
        <title>Genome sequencing of Cellulomonas carbonis T26.</title>
        <authorList>
            <person name="Chen F."/>
            <person name="Li Y."/>
            <person name="Wang G."/>
        </authorList>
    </citation>
    <scope>NUCLEOTIDE SEQUENCE [LARGE SCALE GENOMIC DNA]</scope>
    <source>
        <strain evidence="16 17">T26</strain>
    </source>
</reference>
<dbReference type="Pfam" id="PF00912">
    <property type="entry name" value="Transgly"/>
    <property type="match status" value="1"/>
</dbReference>
<dbReference type="GO" id="GO:0009002">
    <property type="term" value="F:serine-type D-Ala-D-Ala carboxypeptidase activity"/>
    <property type="evidence" value="ECO:0007669"/>
    <property type="project" value="UniProtKB-EC"/>
</dbReference>
<gene>
    <name evidence="16" type="ORF">N868_02800</name>
</gene>
<keyword evidence="10" id="KW-0511">Multifunctional enzyme</keyword>
<dbReference type="InterPro" id="IPR001264">
    <property type="entry name" value="Glyco_trans_51"/>
</dbReference>
<dbReference type="EMBL" id="AXCY01000009">
    <property type="protein sequence ID" value="KGM12074.1"/>
    <property type="molecule type" value="Genomic_DNA"/>
</dbReference>
<dbReference type="Gene3D" id="1.10.3810.10">
    <property type="entry name" value="Biosynthetic peptidoglycan transglycosylase-like"/>
    <property type="match status" value="1"/>
</dbReference>
<keyword evidence="3" id="KW-0121">Carboxypeptidase</keyword>
<proteinExistence type="inferred from homology"/>
<accession>A0A0A0BY11</accession>
<dbReference type="AlphaFoldDB" id="A0A0A0BY11"/>
<dbReference type="Gene3D" id="3.40.710.10">
    <property type="entry name" value="DD-peptidase/beta-lactamase superfamily"/>
    <property type="match status" value="1"/>
</dbReference>
<evidence type="ECO:0000256" key="5">
    <source>
        <dbReference type="ARBA" id="ARBA00022676"/>
    </source>
</evidence>
<feature type="compositionally biased region" description="Basic and acidic residues" evidence="14">
    <location>
        <begin position="793"/>
        <end position="803"/>
    </location>
</feature>
<keyword evidence="11" id="KW-0961">Cell wall biogenesis/degradation</keyword>
<evidence type="ECO:0000256" key="4">
    <source>
        <dbReference type="ARBA" id="ARBA00022670"/>
    </source>
</evidence>
<evidence type="ECO:0000256" key="11">
    <source>
        <dbReference type="ARBA" id="ARBA00023316"/>
    </source>
</evidence>
<dbReference type="PANTHER" id="PTHR32282:SF33">
    <property type="entry name" value="PEPTIDOGLYCAN GLYCOSYLTRANSFERASE"/>
    <property type="match status" value="1"/>
</dbReference>
<evidence type="ECO:0000256" key="10">
    <source>
        <dbReference type="ARBA" id="ARBA00023268"/>
    </source>
</evidence>
<dbReference type="PANTHER" id="PTHR32282">
    <property type="entry name" value="BINDING PROTEIN TRANSPEPTIDASE, PUTATIVE-RELATED"/>
    <property type="match status" value="1"/>
</dbReference>
<comment type="similarity">
    <text evidence="2">In the N-terminal section; belongs to the glycosyltransferase 51 family.</text>
</comment>
<evidence type="ECO:0000313" key="16">
    <source>
        <dbReference type="EMBL" id="KGM12074.1"/>
    </source>
</evidence>
<dbReference type="InterPro" id="IPR023346">
    <property type="entry name" value="Lysozyme-like_dom_sf"/>
</dbReference>
<feature type="region of interest" description="Disordered" evidence="14">
    <location>
        <begin position="738"/>
        <end position="809"/>
    </location>
</feature>
<evidence type="ECO:0000256" key="2">
    <source>
        <dbReference type="ARBA" id="ARBA00007739"/>
    </source>
</evidence>
<reference evidence="16 17" key="2">
    <citation type="journal article" date="2015" name="Stand. Genomic Sci.">
        <title>Draft genome sequence of Cellulomonas carbonis T26(T) and comparative analysis of six Cellulomonas genomes.</title>
        <authorList>
            <person name="Zhuang W."/>
            <person name="Zhang S."/>
            <person name="Xia X."/>
            <person name="Wang G."/>
        </authorList>
    </citation>
    <scope>NUCLEOTIDE SEQUENCE [LARGE SCALE GENOMIC DNA]</scope>
    <source>
        <strain evidence="16 17">T26</strain>
    </source>
</reference>
<protein>
    <submittedName>
        <fullName evidence="16">Glycosyl transferase family 51</fullName>
    </submittedName>
</protein>
<evidence type="ECO:0000256" key="1">
    <source>
        <dbReference type="ARBA" id="ARBA00007090"/>
    </source>
</evidence>
<organism evidence="16 17">
    <name type="scientific">Cellulomonas carbonis T26</name>
    <dbReference type="NCBI Taxonomy" id="947969"/>
    <lineage>
        <taxon>Bacteria</taxon>
        <taxon>Bacillati</taxon>
        <taxon>Actinomycetota</taxon>
        <taxon>Actinomycetes</taxon>
        <taxon>Micrococcales</taxon>
        <taxon>Cellulomonadaceae</taxon>
        <taxon>Cellulomonas</taxon>
    </lineage>
</organism>
<dbReference type="InterPro" id="IPR050396">
    <property type="entry name" value="Glycosyltr_51/Transpeptidase"/>
</dbReference>
<evidence type="ECO:0000256" key="7">
    <source>
        <dbReference type="ARBA" id="ARBA00022801"/>
    </source>
</evidence>
<keyword evidence="7" id="KW-0378">Hydrolase</keyword>
<dbReference type="InterPro" id="IPR005543">
    <property type="entry name" value="PASTA_dom"/>
</dbReference>
<dbReference type="GO" id="GO:0008360">
    <property type="term" value="P:regulation of cell shape"/>
    <property type="evidence" value="ECO:0007669"/>
    <property type="project" value="UniProtKB-KW"/>
</dbReference>
<sequence>MSSASARPRGRQVNFFQALALLIAFLLMAGVGGVLAAGLVMPAVATTSVVTDTSVRLFDDLPSELEPQELSEQSRVWAADGSLLATFWYQNRIVVPLEEIAPVMQQAVVAVEDHRFWEHGGVDVAGMGRALMTNLTSDDTQGASTLTQQYVKNVLIETAIANNDVQAIQDARVAEGTAGIARKLQEAKMAIALEKRMTKEEILQGYLNIAQFGTSVYGVEAAARHYFSVSAKDLNYLQAATIAGITQAPSANDPIASPEQSQARRNVVLGTMRAQDMITEEEYQAGIATPLADTLNVSDSGNNCQAAGGAAYFCDYVTKVILESPEFGETRENRRDLLFAGGLDIYTTIDLRMQAVADEEIRAAVPDTDPTGIGHALVSVEPGTGKILAMAQNRTYNPRTDPPPGPGESAINYNTDAPYGASTGFQVGSTFKPFVLAEWLAQGKSLNQSVDASSKEYKSRDLSAACIPGNPFASLDADPYEPKNVDGQGSGRMSVLSATANSVNTAYMNMASQLDYCGIVEMAKTIGFHRADGADVEILPSTVLGAQQASPLTMAAAYATFAANGTFCEPIAITRVTDSEGQELPVPSANCREVLDPAIASTVTYALQSVMTDGSGRRSQISGRPSAGKTGTTNENTHTWFVGYTPQVVSAVWLGNPDVKLPMQQIRINGRYYPQVYGGLIAAGTWDRYMTRALDGLPVATFAPPSNRLVQGTQTRVPNVNGRSVSRATSTLEAAGFTVRVSGTQEESRQPEGSVARTQPAGGSRASEGSTVTLVISNGQPPAEASGGDEDDRASRGRDDRDPPPGQDD</sequence>
<feature type="compositionally biased region" description="Polar residues" evidence="14">
    <location>
        <begin position="767"/>
        <end position="780"/>
    </location>
</feature>